<dbReference type="CDD" id="cd16413">
    <property type="entry name" value="DGQHR_domain"/>
    <property type="match status" value="1"/>
</dbReference>
<reference evidence="1 2" key="1">
    <citation type="journal article" date="2017" name="Front. Microbiol.">
        <title>Double-Face Meets the Bacterial World: The Opportunistic Pathogen Stenotrophomonas maltophilia.</title>
        <authorList>
            <person name="Lira F."/>
            <person name="Berg G."/>
            <person name="Martinez J.L."/>
        </authorList>
    </citation>
    <scope>NUCLEOTIDE SEQUENCE [LARGE SCALE GENOMIC DNA]</scope>
    <source>
        <strain evidence="1 2">EA1</strain>
    </source>
</reference>
<name>A0A2J0UCM3_STEMA</name>
<dbReference type="RefSeq" id="WP_100439977.1">
    <property type="nucleotide sequence ID" value="NZ_CBCPIZ010000012.1"/>
</dbReference>
<sequence length="511" mass="57217">MTAKIPLLKVRQWVNTWDQSDWTDHLPKPEDHFFMGSVSLSELRKLAGVSRRRVEERAMKDAPAGYQRGHDRDRSDKIARYIQYGYPASSTRGDVPLTTPDLIHPGWLPTAILVNILKPGDVRYRGGVAVELARNAAINVVETDGLYHLELPSVASTDIEPLEIIDGQHRVFSADGLDSLLSDYDVPVVFFSGLTTSWQAYLFWVINVEPKKINPSLAFDLYPELRNQLWLDRGEGLKIYQEHRAQELTEALWRHAKSPWKGRIELLGNRVEGHVSNAAFIRSLIATFIRRWGSDHKVGGLFGAVDKAGDERILRWNRSQQAAFLIQIWSDVAAAAKGSQNEWAVACREAYALLPDAARQRTNPEGLDAAFAGPHSLLGTDQGVRAILHVFNAMFQVRYDEIGLDSWVLDDVESLMTDDGVSHALDSLKKHTRITQYSATLARELTWTGFDWRTSTGPGLTSDQKPLQASYRGSSGYTALFGNVIEHLTKADNREISETAASVQQMTGRSK</sequence>
<dbReference type="EMBL" id="NEQV01000002">
    <property type="protein sequence ID" value="PJL31195.1"/>
    <property type="molecule type" value="Genomic_DNA"/>
</dbReference>
<dbReference type="Proteomes" id="UP000230167">
    <property type="component" value="Unassembled WGS sequence"/>
</dbReference>
<accession>A0A2J0UCM3</accession>
<proteinExistence type="predicted"/>
<gene>
    <name evidence="1" type="ORF">B9Y64_06285</name>
</gene>
<dbReference type="OrthoDB" id="9789139at2"/>
<protein>
    <recommendedName>
        <fullName evidence="3">DGQHR domain-containing protein</fullName>
    </recommendedName>
</protein>
<organism evidence="1 2">
    <name type="scientific">Stenotrophomonas maltophilia</name>
    <name type="common">Pseudomonas maltophilia</name>
    <name type="synonym">Xanthomonas maltophilia</name>
    <dbReference type="NCBI Taxonomy" id="40324"/>
    <lineage>
        <taxon>Bacteria</taxon>
        <taxon>Pseudomonadati</taxon>
        <taxon>Pseudomonadota</taxon>
        <taxon>Gammaproteobacteria</taxon>
        <taxon>Lysobacterales</taxon>
        <taxon>Lysobacteraceae</taxon>
        <taxon>Stenotrophomonas</taxon>
        <taxon>Stenotrophomonas maltophilia group</taxon>
    </lineage>
</organism>
<evidence type="ECO:0000313" key="2">
    <source>
        <dbReference type="Proteomes" id="UP000230167"/>
    </source>
</evidence>
<dbReference type="AlphaFoldDB" id="A0A2J0UCM3"/>
<evidence type="ECO:0008006" key="3">
    <source>
        <dbReference type="Google" id="ProtNLM"/>
    </source>
</evidence>
<comment type="caution">
    <text evidence="1">The sequence shown here is derived from an EMBL/GenBank/DDBJ whole genome shotgun (WGS) entry which is preliminary data.</text>
</comment>
<evidence type="ECO:0000313" key="1">
    <source>
        <dbReference type="EMBL" id="PJL31195.1"/>
    </source>
</evidence>